<dbReference type="InterPro" id="IPR011063">
    <property type="entry name" value="TilS/TtcA_N"/>
</dbReference>
<keyword evidence="1 6" id="KW-0436">Ligase</keyword>
<keyword evidence="2 6" id="KW-0819">tRNA processing</keyword>
<dbReference type="PANTHER" id="PTHR43033:SF1">
    <property type="entry name" value="TRNA(ILE)-LYSIDINE SYNTHASE-RELATED"/>
    <property type="match status" value="1"/>
</dbReference>
<keyword evidence="4 6" id="KW-0067">ATP-binding</keyword>
<evidence type="ECO:0000256" key="6">
    <source>
        <dbReference type="HAMAP-Rule" id="MF_01161"/>
    </source>
</evidence>
<evidence type="ECO:0000256" key="2">
    <source>
        <dbReference type="ARBA" id="ARBA00022694"/>
    </source>
</evidence>
<keyword evidence="10" id="KW-1185">Reference proteome</keyword>
<dbReference type="Proteomes" id="UP000298588">
    <property type="component" value="Chromosome"/>
</dbReference>
<accession>A0A4D7QX35</accession>
<dbReference type="KEGG" id="paqt:E8L99_23130"/>
<gene>
    <name evidence="6 9" type="primary">tilS</name>
    <name evidence="9" type="ORF">E8L99_23130</name>
</gene>
<evidence type="ECO:0000313" key="10">
    <source>
        <dbReference type="Proteomes" id="UP000298588"/>
    </source>
</evidence>
<comment type="domain">
    <text evidence="6">The N-terminal region contains the highly conserved SGGXDS motif, predicted to be a P-loop motif involved in ATP binding.</text>
</comment>
<comment type="catalytic activity">
    <reaction evidence="5 6">
        <text>cytidine(34) in tRNA(Ile2) + L-lysine + ATP = lysidine(34) in tRNA(Ile2) + AMP + diphosphate + H(+)</text>
        <dbReference type="Rhea" id="RHEA:43744"/>
        <dbReference type="Rhea" id="RHEA-COMP:10625"/>
        <dbReference type="Rhea" id="RHEA-COMP:10670"/>
        <dbReference type="ChEBI" id="CHEBI:15378"/>
        <dbReference type="ChEBI" id="CHEBI:30616"/>
        <dbReference type="ChEBI" id="CHEBI:32551"/>
        <dbReference type="ChEBI" id="CHEBI:33019"/>
        <dbReference type="ChEBI" id="CHEBI:82748"/>
        <dbReference type="ChEBI" id="CHEBI:83665"/>
        <dbReference type="ChEBI" id="CHEBI:456215"/>
        <dbReference type="EC" id="6.3.4.19"/>
    </reaction>
</comment>
<dbReference type="Pfam" id="PF01171">
    <property type="entry name" value="ATP_bind_3"/>
    <property type="match status" value="1"/>
</dbReference>
<dbReference type="GO" id="GO:0006400">
    <property type="term" value="P:tRNA modification"/>
    <property type="evidence" value="ECO:0007669"/>
    <property type="project" value="UniProtKB-UniRule"/>
</dbReference>
<feature type="region of interest" description="Disordered" evidence="7">
    <location>
        <begin position="1"/>
        <end position="21"/>
    </location>
</feature>
<dbReference type="CDD" id="cd01992">
    <property type="entry name" value="TilS_N"/>
    <property type="match status" value="1"/>
</dbReference>
<reference evidence="9 10" key="1">
    <citation type="submission" date="2019-04" db="EMBL/GenBank/DDBJ databases">
        <title>Phreatobacter aquaticus sp. nov.</title>
        <authorList>
            <person name="Choi A."/>
            <person name="Baek K."/>
        </authorList>
    </citation>
    <scope>NUCLEOTIDE SEQUENCE [LARGE SCALE GENOMIC DNA]</scope>
    <source>
        <strain evidence="9 10">NMCR1094</strain>
    </source>
</reference>
<evidence type="ECO:0000313" key="9">
    <source>
        <dbReference type="EMBL" id="QCK88442.1"/>
    </source>
</evidence>
<dbReference type="AlphaFoldDB" id="A0A4D7QX35"/>
<dbReference type="GO" id="GO:0005737">
    <property type="term" value="C:cytoplasm"/>
    <property type="evidence" value="ECO:0007669"/>
    <property type="project" value="UniProtKB-SubCell"/>
</dbReference>
<evidence type="ECO:0000256" key="1">
    <source>
        <dbReference type="ARBA" id="ARBA00022598"/>
    </source>
</evidence>
<dbReference type="InterPro" id="IPR012795">
    <property type="entry name" value="tRNA_Ile_lys_synt_N"/>
</dbReference>
<protein>
    <recommendedName>
        <fullName evidence="6">tRNA(Ile)-lysidine synthase</fullName>
        <ecNumber evidence="6">6.3.4.19</ecNumber>
    </recommendedName>
    <alternativeName>
        <fullName evidence="6">tRNA(Ile)-2-lysyl-cytidine synthase</fullName>
    </alternativeName>
    <alternativeName>
        <fullName evidence="6">tRNA(Ile)-lysidine synthetase</fullName>
    </alternativeName>
</protein>
<comment type="function">
    <text evidence="6">Ligates lysine onto the cytidine present at position 34 of the AUA codon-specific tRNA(Ile) that contains the anticodon CAU, in an ATP-dependent manner. Cytidine is converted to lysidine, thus changing the amino acid specificity of the tRNA from methionine to isoleucine.</text>
</comment>
<keyword evidence="6" id="KW-0963">Cytoplasm</keyword>
<dbReference type="EC" id="6.3.4.19" evidence="6"/>
<dbReference type="Gene3D" id="3.40.50.620">
    <property type="entry name" value="HUPs"/>
    <property type="match status" value="1"/>
</dbReference>
<name>A0A4D7QX35_9HYPH</name>
<dbReference type="HAMAP" id="MF_01161">
    <property type="entry name" value="tRNA_Ile_lys_synt"/>
    <property type="match status" value="1"/>
</dbReference>
<feature type="region of interest" description="Disordered" evidence="7">
    <location>
        <begin position="360"/>
        <end position="380"/>
    </location>
</feature>
<proteinExistence type="inferred from homology"/>
<dbReference type="SUPFAM" id="SSF52402">
    <property type="entry name" value="Adenine nucleotide alpha hydrolases-like"/>
    <property type="match status" value="1"/>
</dbReference>
<feature type="binding site" evidence="6">
    <location>
        <begin position="57"/>
        <end position="62"/>
    </location>
    <ligand>
        <name>ATP</name>
        <dbReference type="ChEBI" id="CHEBI:30616"/>
    </ligand>
</feature>
<comment type="subcellular location">
    <subcellularLocation>
        <location evidence="6">Cytoplasm</location>
    </subcellularLocation>
</comment>
<dbReference type="InterPro" id="IPR012094">
    <property type="entry name" value="tRNA_Ile_lys_synt"/>
</dbReference>
<comment type="similarity">
    <text evidence="6">Belongs to the tRNA(Ile)-lysidine synthase family.</text>
</comment>
<dbReference type="PANTHER" id="PTHR43033">
    <property type="entry name" value="TRNA(ILE)-LYSIDINE SYNTHASE-RELATED"/>
    <property type="match status" value="1"/>
</dbReference>
<evidence type="ECO:0000256" key="7">
    <source>
        <dbReference type="SAM" id="MobiDB-lite"/>
    </source>
</evidence>
<evidence type="ECO:0000256" key="3">
    <source>
        <dbReference type="ARBA" id="ARBA00022741"/>
    </source>
</evidence>
<dbReference type="GO" id="GO:0032267">
    <property type="term" value="F:tRNA(Ile)-lysidine synthase activity"/>
    <property type="evidence" value="ECO:0007669"/>
    <property type="project" value="UniProtKB-EC"/>
</dbReference>
<dbReference type="GO" id="GO:0005524">
    <property type="term" value="F:ATP binding"/>
    <property type="evidence" value="ECO:0007669"/>
    <property type="project" value="UniProtKB-UniRule"/>
</dbReference>
<dbReference type="NCBIfam" id="TIGR02432">
    <property type="entry name" value="lysidine_TilS_N"/>
    <property type="match status" value="1"/>
</dbReference>
<evidence type="ECO:0000256" key="4">
    <source>
        <dbReference type="ARBA" id="ARBA00022840"/>
    </source>
</evidence>
<dbReference type="EMBL" id="CP039865">
    <property type="protein sequence ID" value="QCK88442.1"/>
    <property type="molecule type" value="Genomic_DNA"/>
</dbReference>
<dbReference type="OrthoDB" id="9807403at2"/>
<feature type="compositionally biased region" description="Low complexity" evidence="7">
    <location>
        <begin position="363"/>
        <end position="373"/>
    </location>
</feature>
<evidence type="ECO:0000256" key="5">
    <source>
        <dbReference type="ARBA" id="ARBA00048539"/>
    </source>
</evidence>
<organism evidence="9 10">
    <name type="scientific">Phreatobacter aquaticus</name>
    <dbReference type="NCBI Taxonomy" id="2570229"/>
    <lineage>
        <taxon>Bacteria</taxon>
        <taxon>Pseudomonadati</taxon>
        <taxon>Pseudomonadota</taxon>
        <taxon>Alphaproteobacteria</taxon>
        <taxon>Hyphomicrobiales</taxon>
        <taxon>Phreatobacteraceae</taxon>
        <taxon>Phreatobacter</taxon>
    </lineage>
</organism>
<sequence>MPSSTANFPMPASRPSRLWPTSSAVPAAEPVAPFADSELSDLFDRFSAEPALVLAVSGGPDSMGMMAAAARWRAALGSGPVLHVASVDHGLRAASADECAAVMQSATALGLEAATLAWTGDKPSAGLQEAARAARYSLLADHARTVGARLVMTAHTITDQAETVMMRLTRGSGPLGLKAMAAESPRDGVVIVRPFLWERGERLAATAEAQGLTPVLDPSNADDRFARVRMRKLLAALEGEGLDAERLAILAGRMRMVDEALRHGASALAEASRMASIVPGAQVFDATKWRDQPLATIQMLLSIALAEAGDPAIAERLDAIEMLSGTILMAIDGHMAHRETLRGALISVTPEGRVIIAREPPRRAGGIAAPPQGSIDASGS</sequence>
<keyword evidence="3 6" id="KW-0547">Nucleotide-binding</keyword>
<dbReference type="InterPro" id="IPR014729">
    <property type="entry name" value="Rossmann-like_a/b/a_fold"/>
</dbReference>
<evidence type="ECO:0000259" key="8">
    <source>
        <dbReference type="Pfam" id="PF01171"/>
    </source>
</evidence>
<feature type="domain" description="tRNA(Ile)-lysidine/2-thiocytidine synthase N-terminal" evidence="8">
    <location>
        <begin position="52"/>
        <end position="232"/>
    </location>
</feature>